<proteinExistence type="predicted"/>
<organism evidence="5 6">
    <name type="scientific">Helicobacter equorum</name>
    <dbReference type="NCBI Taxonomy" id="361872"/>
    <lineage>
        <taxon>Bacteria</taxon>
        <taxon>Pseudomonadati</taxon>
        <taxon>Campylobacterota</taxon>
        <taxon>Epsilonproteobacteria</taxon>
        <taxon>Campylobacterales</taxon>
        <taxon>Helicobacteraceae</taxon>
        <taxon>Helicobacter</taxon>
    </lineage>
</organism>
<dbReference type="InterPro" id="IPR004843">
    <property type="entry name" value="Calcineurin-like_PHP"/>
</dbReference>
<dbReference type="Pfam" id="PF00149">
    <property type="entry name" value="Metallophos"/>
    <property type="match status" value="1"/>
</dbReference>
<dbReference type="Gene3D" id="3.60.21.10">
    <property type="match status" value="1"/>
</dbReference>
<evidence type="ECO:0000256" key="3">
    <source>
        <dbReference type="SAM" id="Phobius"/>
    </source>
</evidence>
<evidence type="ECO:0000256" key="1">
    <source>
        <dbReference type="ARBA" id="ARBA00022723"/>
    </source>
</evidence>
<feature type="domain" description="Calcineurin-like phosphoesterase" evidence="4">
    <location>
        <begin position="156"/>
        <end position="318"/>
    </location>
</feature>
<reference evidence="5 6" key="1">
    <citation type="submission" date="2018-04" db="EMBL/GenBank/DDBJ databases">
        <title>Novel Campyloabacter and Helicobacter Species and Strains.</title>
        <authorList>
            <person name="Mannion A.J."/>
            <person name="Shen Z."/>
            <person name="Fox J.G."/>
        </authorList>
    </citation>
    <scope>NUCLEOTIDE SEQUENCE [LARGE SCALE GENOMIC DNA]</scope>
    <source>
        <strain evidence="5 6">MIT 12-6600</strain>
    </source>
</reference>
<feature type="transmembrane region" description="Helical" evidence="3">
    <location>
        <begin position="68"/>
        <end position="90"/>
    </location>
</feature>
<comment type="caution">
    <text evidence="5">The sequence shown here is derived from an EMBL/GenBank/DDBJ whole genome shotgun (WGS) entry which is preliminary data.</text>
</comment>
<dbReference type="OrthoDB" id="9780884at2"/>
<dbReference type="CDD" id="cd07385">
    <property type="entry name" value="MPP_YkuE_C"/>
    <property type="match status" value="1"/>
</dbReference>
<dbReference type="InterPro" id="IPR051158">
    <property type="entry name" value="Metallophosphoesterase_sf"/>
</dbReference>
<evidence type="ECO:0000256" key="2">
    <source>
        <dbReference type="ARBA" id="ARBA00022801"/>
    </source>
</evidence>
<dbReference type="EMBL" id="NXLT01000002">
    <property type="protein sequence ID" value="RDU68071.1"/>
    <property type="molecule type" value="Genomic_DNA"/>
</dbReference>
<dbReference type="AlphaFoldDB" id="A0A3D8IU27"/>
<feature type="transmembrane region" description="Helical" evidence="3">
    <location>
        <begin position="111"/>
        <end position="129"/>
    </location>
</feature>
<keyword evidence="2" id="KW-0378">Hydrolase</keyword>
<dbReference type="GO" id="GO:0009245">
    <property type="term" value="P:lipid A biosynthetic process"/>
    <property type="evidence" value="ECO:0007669"/>
    <property type="project" value="TreeGrafter"/>
</dbReference>
<protein>
    <submittedName>
        <fullName evidence="5">Metallophosphoesterase</fullName>
    </submittedName>
</protein>
<keyword evidence="6" id="KW-1185">Reference proteome</keyword>
<sequence>MKILFVVGIIFVVLALIKIYAYRRFLRHTFIFSHHRVLLIVLLSLLYIGEVAFFFLAKDRGFDHHTYIALGSCVIVSYALFLACIVGDMARSVGKVIEDKSHILDSQRRRFLKIVLDLGVLALFIIFSTKSIKNALNIPKVREVEVEIEGLDTPKTIALISDVHVGKMIQGEFVRGVVDRINTLNADIVVIVGDLVDENIEFVKDFLLPLNDLQSKEGVYYVSGNHEYYHGIKSISAFLKTLNLTILENQNIELQSFNLAGVSDLAGRRFGILPPDLSAARNGLNPNKPSILLAHQPKFVRHNDVSDFDLVLCGHTHAGQVFPLSIFVWLDQHYVHGLYQVDSKTQLYVSSGVGFWGPAMRFLAPSEIVNLKLKPKHYA</sequence>
<evidence type="ECO:0000259" key="4">
    <source>
        <dbReference type="Pfam" id="PF00149"/>
    </source>
</evidence>
<feature type="transmembrane region" description="Helical" evidence="3">
    <location>
        <begin position="6"/>
        <end position="25"/>
    </location>
</feature>
<dbReference type="Proteomes" id="UP000256514">
    <property type="component" value="Unassembled WGS sequence"/>
</dbReference>
<dbReference type="GO" id="GO:0008758">
    <property type="term" value="F:UDP-2,3-diacylglucosamine hydrolase activity"/>
    <property type="evidence" value="ECO:0007669"/>
    <property type="project" value="TreeGrafter"/>
</dbReference>
<dbReference type="PANTHER" id="PTHR31302:SF31">
    <property type="entry name" value="PHOSPHODIESTERASE YAEI"/>
    <property type="match status" value="1"/>
</dbReference>
<gene>
    <name evidence="5" type="ORF">CQA54_03980</name>
</gene>
<keyword evidence="3" id="KW-1133">Transmembrane helix</keyword>
<dbReference type="GO" id="GO:0046872">
    <property type="term" value="F:metal ion binding"/>
    <property type="evidence" value="ECO:0007669"/>
    <property type="project" value="UniProtKB-KW"/>
</dbReference>
<dbReference type="RefSeq" id="WP_115570863.1">
    <property type="nucleotide sequence ID" value="NZ_NXLT01000002.1"/>
</dbReference>
<dbReference type="SUPFAM" id="SSF56300">
    <property type="entry name" value="Metallo-dependent phosphatases"/>
    <property type="match status" value="1"/>
</dbReference>
<keyword evidence="1" id="KW-0479">Metal-binding</keyword>
<accession>A0A3D8IU27</accession>
<name>A0A3D8IU27_9HELI</name>
<dbReference type="InterPro" id="IPR029052">
    <property type="entry name" value="Metallo-depent_PP-like"/>
</dbReference>
<keyword evidence="3" id="KW-0472">Membrane</keyword>
<dbReference type="PANTHER" id="PTHR31302">
    <property type="entry name" value="TRANSMEMBRANE PROTEIN WITH METALLOPHOSPHOESTERASE DOMAIN-RELATED"/>
    <property type="match status" value="1"/>
</dbReference>
<evidence type="ECO:0000313" key="5">
    <source>
        <dbReference type="EMBL" id="RDU68071.1"/>
    </source>
</evidence>
<keyword evidence="3" id="KW-0812">Transmembrane</keyword>
<feature type="transmembrane region" description="Helical" evidence="3">
    <location>
        <begin position="37"/>
        <end position="56"/>
    </location>
</feature>
<dbReference type="GO" id="GO:0016020">
    <property type="term" value="C:membrane"/>
    <property type="evidence" value="ECO:0007669"/>
    <property type="project" value="GOC"/>
</dbReference>
<evidence type="ECO:0000313" key="6">
    <source>
        <dbReference type="Proteomes" id="UP000256514"/>
    </source>
</evidence>